<dbReference type="GO" id="GO:0030198">
    <property type="term" value="P:extracellular matrix organization"/>
    <property type="evidence" value="ECO:0007669"/>
    <property type="project" value="TreeGrafter"/>
</dbReference>
<feature type="region of interest" description="Disordered" evidence="1">
    <location>
        <begin position="46"/>
        <end position="73"/>
    </location>
</feature>
<dbReference type="RefSeq" id="WP_119298705.1">
    <property type="nucleotide sequence ID" value="NZ_BHGK01000001.1"/>
</dbReference>
<dbReference type="GO" id="GO:0030020">
    <property type="term" value="F:extracellular matrix structural constituent conferring tensile strength"/>
    <property type="evidence" value="ECO:0007669"/>
    <property type="project" value="TreeGrafter"/>
</dbReference>
<evidence type="ECO:0000256" key="1">
    <source>
        <dbReference type="SAM" id="MobiDB-lite"/>
    </source>
</evidence>
<evidence type="ECO:0000313" key="3">
    <source>
        <dbReference type="Proteomes" id="UP000265643"/>
    </source>
</evidence>
<organism evidence="2 3">
    <name type="scientific">Mediterraneibacter butyricigenes</name>
    <dbReference type="NCBI Taxonomy" id="2316025"/>
    <lineage>
        <taxon>Bacteria</taxon>
        <taxon>Bacillati</taxon>
        <taxon>Bacillota</taxon>
        <taxon>Clostridia</taxon>
        <taxon>Lachnospirales</taxon>
        <taxon>Lachnospiraceae</taxon>
        <taxon>Mediterraneibacter</taxon>
    </lineage>
</organism>
<comment type="caution">
    <text evidence="2">The sequence shown here is derived from an EMBL/GenBank/DDBJ whole genome shotgun (WGS) entry which is preliminary data.</text>
</comment>
<keyword evidence="3" id="KW-1185">Reference proteome</keyword>
<dbReference type="Proteomes" id="UP000265643">
    <property type="component" value="Unassembled WGS sequence"/>
</dbReference>
<proteinExistence type="predicted"/>
<gene>
    <name evidence="2" type="ORF">KGMB01110_24980</name>
</gene>
<dbReference type="PANTHER" id="PTHR24023:SF1093">
    <property type="entry name" value="COLLAGEN ALPHA-1(XXII) CHAIN"/>
    <property type="match status" value="1"/>
</dbReference>
<evidence type="ECO:0008006" key="4">
    <source>
        <dbReference type="Google" id="ProtNLM"/>
    </source>
</evidence>
<name>A0A391PLY5_9FIRM</name>
<sequence>MADITKEINNFKNAIYGEEVRGSMVSLAEKINEETEAATDTVAKYEAAESGRVSAEEVRSEAEHQRTENEENRVREFADLKQESETATEAANNIANTVQTKLDNGELTGPQGIQGVQGQQGEPFQVAKVYESITAMNNGYATDGVKIGQFVVINTGNVEDEDNAKLFLKGAKSYEFITDMSGAQGIRGPQGVQGEQGIQGDKGDQGDPGVQGEKGDKGDKGDPGEKGEKGDQGDPGSIENIEQYPVVYTETDDEPTSGGVLGGIIGWIVKKIKSLTSSVTELNGKIGGSILHGTLEMPVGGTANLTFEKEFATKPCIVFCPSDSTASVLVTCTSISSKGVTVKSKNLDSGYPYSTIYVSWIALG</sequence>
<dbReference type="Gene3D" id="1.20.5.320">
    <property type="entry name" value="6-Phosphogluconate Dehydrogenase, domain 3"/>
    <property type="match status" value="1"/>
</dbReference>
<dbReference type="AlphaFoldDB" id="A0A391PLY5"/>
<evidence type="ECO:0000313" key="2">
    <source>
        <dbReference type="EMBL" id="GCA68062.1"/>
    </source>
</evidence>
<feature type="region of interest" description="Disordered" evidence="1">
    <location>
        <begin position="182"/>
        <end position="240"/>
    </location>
</feature>
<dbReference type="Pfam" id="PF01391">
    <property type="entry name" value="Collagen"/>
    <property type="match status" value="1"/>
</dbReference>
<accession>A0A391PLY5</accession>
<protein>
    <recommendedName>
        <fullName evidence="4">Collagen-like protein</fullName>
    </recommendedName>
</protein>
<dbReference type="EMBL" id="BHGK01000001">
    <property type="protein sequence ID" value="GCA68062.1"/>
    <property type="molecule type" value="Genomic_DNA"/>
</dbReference>
<dbReference type="GO" id="GO:0005615">
    <property type="term" value="C:extracellular space"/>
    <property type="evidence" value="ECO:0007669"/>
    <property type="project" value="TreeGrafter"/>
</dbReference>
<dbReference type="InterPro" id="IPR050149">
    <property type="entry name" value="Collagen_superfamily"/>
</dbReference>
<dbReference type="InterPro" id="IPR008160">
    <property type="entry name" value="Collagen"/>
</dbReference>
<dbReference type="GO" id="GO:0031012">
    <property type="term" value="C:extracellular matrix"/>
    <property type="evidence" value="ECO:0007669"/>
    <property type="project" value="TreeGrafter"/>
</dbReference>
<reference evidence="3" key="1">
    <citation type="submission" date="2018-09" db="EMBL/GenBank/DDBJ databases">
        <title>Draft Genome Sequence of Mediterraneibacter sp. KCTC 15684.</title>
        <authorList>
            <person name="Kim J.S."/>
            <person name="Han K.I."/>
            <person name="Suh M.K."/>
            <person name="Lee K.C."/>
            <person name="Eom M.K."/>
            <person name="Lee J.H."/>
            <person name="Park S.H."/>
            <person name="Kang S.W."/>
            <person name="Park J.E."/>
            <person name="Oh B.S."/>
            <person name="Yu S.Y."/>
            <person name="Choi S.H."/>
            <person name="Lee D.H."/>
            <person name="Yoon H."/>
            <person name="Kim B."/>
            <person name="Yang S.J."/>
            <person name="Lee J.S."/>
        </authorList>
    </citation>
    <scope>NUCLEOTIDE SEQUENCE [LARGE SCALE GENOMIC DNA]</scope>
    <source>
        <strain evidence="3">KCTC 15684</strain>
    </source>
</reference>
<dbReference type="PANTHER" id="PTHR24023">
    <property type="entry name" value="COLLAGEN ALPHA"/>
    <property type="match status" value="1"/>
</dbReference>
<feature type="compositionally biased region" description="Basic and acidic residues" evidence="1">
    <location>
        <begin position="213"/>
        <end position="232"/>
    </location>
</feature>